<reference evidence="2" key="2">
    <citation type="journal article" date="2024" name="Plant">
        <title>Genomic evolution and insights into agronomic trait innovations of Sesamum species.</title>
        <authorList>
            <person name="Miao H."/>
            <person name="Wang L."/>
            <person name="Qu L."/>
            <person name="Liu H."/>
            <person name="Sun Y."/>
            <person name="Le M."/>
            <person name="Wang Q."/>
            <person name="Wei S."/>
            <person name="Zheng Y."/>
            <person name="Lin W."/>
            <person name="Duan Y."/>
            <person name="Cao H."/>
            <person name="Xiong S."/>
            <person name="Wang X."/>
            <person name="Wei L."/>
            <person name="Li C."/>
            <person name="Ma Q."/>
            <person name="Ju M."/>
            <person name="Zhao R."/>
            <person name="Li G."/>
            <person name="Mu C."/>
            <person name="Tian Q."/>
            <person name="Mei H."/>
            <person name="Zhang T."/>
            <person name="Gao T."/>
            <person name="Zhang H."/>
        </authorList>
    </citation>
    <scope>NUCLEOTIDE SEQUENCE</scope>
    <source>
        <strain evidence="2">3651</strain>
    </source>
</reference>
<feature type="compositionally biased region" description="Basic and acidic residues" evidence="1">
    <location>
        <begin position="48"/>
        <end position="59"/>
    </location>
</feature>
<keyword evidence="3" id="KW-1185">Reference proteome</keyword>
<protein>
    <submittedName>
        <fullName evidence="2">Uncharacterized protein</fullName>
    </submittedName>
</protein>
<feature type="non-terminal residue" evidence="2">
    <location>
        <position position="153"/>
    </location>
</feature>
<sequence length="153" mass="17724">MTDDDVVEQERAILEIPSHSEEHNELVEMNEQTLASTHEENNPNTFEETQKIEEDGKKKRTECARSFLGKVYSYSRAGENFNVDEDVRSFLKCTGFENLIKFSKTKCNICWDLIEALALNYDEKQVFSFDHEGKVKLYIGLRDVLNILGLPIR</sequence>
<reference evidence="2" key="1">
    <citation type="submission" date="2020-06" db="EMBL/GenBank/DDBJ databases">
        <authorList>
            <person name="Li T."/>
            <person name="Hu X."/>
            <person name="Zhang T."/>
            <person name="Song X."/>
            <person name="Zhang H."/>
            <person name="Dai N."/>
            <person name="Sheng W."/>
            <person name="Hou X."/>
            <person name="Wei L."/>
        </authorList>
    </citation>
    <scope>NUCLEOTIDE SEQUENCE</scope>
    <source>
        <strain evidence="2">3651</strain>
        <tissue evidence="2">Leaf</tissue>
    </source>
</reference>
<gene>
    <name evidence="2" type="ORF">Salat_2500000</name>
</gene>
<evidence type="ECO:0000313" key="2">
    <source>
        <dbReference type="EMBL" id="KAK4416745.1"/>
    </source>
</evidence>
<dbReference type="EMBL" id="JACGWO010000010">
    <property type="protein sequence ID" value="KAK4416745.1"/>
    <property type="molecule type" value="Genomic_DNA"/>
</dbReference>
<feature type="region of interest" description="Disordered" evidence="1">
    <location>
        <begin position="35"/>
        <end position="59"/>
    </location>
</feature>
<feature type="compositionally biased region" description="Polar residues" evidence="1">
    <location>
        <begin position="35"/>
        <end position="47"/>
    </location>
</feature>
<organism evidence="2 3">
    <name type="scientific">Sesamum alatum</name>
    <dbReference type="NCBI Taxonomy" id="300844"/>
    <lineage>
        <taxon>Eukaryota</taxon>
        <taxon>Viridiplantae</taxon>
        <taxon>Streptophyta</taxon>
        <taxon>Embryophyta</taxon>
        <taxon>Tracheophyta</taxon>
        <taxon>Spermatophyta</taxon>
        <taxon>Magnoliopsida</taxon>
        <taxon>eudicotyledons</taxon>
        <taxon>Gunneridae</taxon>
        <taxon>Pentapetalae</taxon>
        <taxon>asterids</taxon>
        <taxon>lamiids</taxon>
        <taxon>Lamiales</taxon>
        <taxon>Pedaliaceae</taxon>
        <taxon>Sesamum</taxon>
    </lineage>
</organism>
<dbReference type="Proteomes" id="UP001293254">
    <property type="component" value="Unassembled WGS sequence"/>
</dbReference>
<name>A0AAE1XRJ0_9LAMI</name>
<proteinExistence type="predicted"/>
<dbReference type="AlphaFoldDB" id="A0AAE1XRJ0"/>
<accession>A0AAE1XRJ0</accession>
<evidence type="ECO:0000313" key="3">
    <source>
        <dbReference type="Proteomes" id="UP001293254"/>
    </source>
</evidence>
<comment type="caution">
    <text evidence="2">The sequence shown here is derived from an EMBL/GenBank/DDBJ whole genome shotgun (WGS) entry which is preliminary data.</text>
</comment>
<evidence type="ECO:0000256" key="1">
    <source>
        <dbReference type="SAM" id="MobiDB-lite"/>
    </source>
</evidence>